<dbReference type="KEGG" id="vff:VITFI_CDS1468"/>
<keyword evidence="3" id="KW-1185">Reference proteome</keyword>
<gene>
    <name evidence="2" type="ORF">VITFI_CDS1468</name>
</gene>
<feature type="region of interest" description="Disordered" evidence="1">
    <location>
        <begin position="129"/>
        <end position="302"/>
    </location>
</feature>
<proteinExistence type="predicted"/>
<feature type="compositionally biased region" description="Pro residues" evidence="1">
    <location>
        <begin position="273"/>
        <end position="298"/>
    </location>
</feature>
<dbReference type="OrthoDB" id="5298269at2"/>
<reference evidence="2 3" key="1">
    <citation type="submission" date="2017-07" db="EMBL/GenBank/DDBJ databases">
        <title>Complete Genome Sequence of the cosmetic ferment Vitreoscilla filiformis (ATCC15551).</title>
        <authorList>
            <person name="Contreras S."/>
            <person name="Sagory-Zalkind P."/>
            <person name="Blanquart H."/>
            <person name="Iltis A."/>
            <person name="Morand S.C."/>
        </authorList>
    </citation>
    <scope>NUCLEOTIDE SEQUENCE [LARGE SCALE GENOMIC DNA]</scope>
    <source>
        <strain evidence="2 3">ATCC 15551</strain>
    </source>
</reference>
<evidence type="ECO:0000313" key="2">
    <source>
        <dbReference type="EMBL" id="ASM77246.1"/>
    </source>
</evidence>
<dbReference type="RefSeq" id="WP_089416418.1">
    <property type="nucleotide sequence ID" value="NZ_CP022423.1"/>
</dbReference>
<feature type="compositionally biased region" description="Low complexity" evidence="1">
    <location>
        <begin position="193"/>
        <end position="211"/>
    </location>
</feature>
<dbReference type="Proteomes" id="UP000199729">
    <property type="component" value="Chromosome"/>
</dbReference>
<sequence>MSNDNGSAGFLDRMVKLVSGSGRGSSDTSIPGGDTTLDQFGEADKAELRAMIERKRRNDFVRKREFDMLRRIRREGLTGEQAYMLEAASSRLDDAETRPTPLVSNPGGNVKAKIDAIEKQMVGNVPLPATAMRQPVRTAPPPAPRDARPTQSPTLTPPVRLAPAGASAAGAPRPGFRPTQAPARPGFSSTQIPPVAAPARPLPPGLAAGPRPATPPPVAPAMTRPAGLTSPPTGAMPLGATTRASTLAPLSPPAGAGRPVPPPEVARRAPVLNSPPPPPPPPPAPPIPPTPTPSPAPAPISARNVFSPAMAQQVEVSEVVHDHELDEAVIAFANADFSHCEQLLMQLTAHRGSRYKNPETWLVLFDLFRATGQQQRFDALTISYAELFQRSAPQWFSLPQLVIEASRNSTVALTRANTSEVGWVCPARLDLEALGQLSSQLLQMPSPWVLDWRLLMSIDTEAAAKLYSVFTQWANQSISMCWLNPERLLTVLQENTPAAMRDVDPAFWLARLAALRLANRPDQFDEVAIDYCVTYEVSPPSWEAAKGQIRIGDSQLHTQSAPLSVIGDVATTEANLADQSGMHAITTLELSGQLSGDIGTVLSTLDTRLGESRFVHISCALLIRVDFIAAGDLLNWVIAKRAEGRHVSFIEVHRLVALMLGAMGITEHAAVRLRQA</sequence>
<feature type="compositionally biased region" description="Low complexity" evidence="1">
    <location>
        <begin position="158"/>
        <end position="178"/>
    </location>
</feature>
<accession>A0A221KE14</accession>
<evidence type="ECO:0008006" key="4">
    <source>
        <dbReference type="Google" id="ProtNLM"/>
    </source>
</evidence>
<evidence type="ECO:0000256" key="1">
    <source>
        <dbReference type="SAM" id="MobiDB-lite"/>
    </source>
</evidence>
<organism evidence="2 3">
    <name type="scientific">Vitreoscilla filiformis</name>
    <dbReference type="NCBI Taxonomy" id="63"/>
    <lineage>
        <taxon>Bacteria</taxon>
        <taxon>Pseudomonadati</taxon>
        <taxon>Pseudomonadota</taxon>
        <taxon>Betaproteobacteria</taxon>
        <taxon>Neisseriales</taxon>
        <taxon>Neisseriaceae</taxon>
        <taxon>Vitreoscilla</taxon>
    </lineage>
</organism>
<name>A0A221KE14_VITFI</name>
<protein>
    <recommendedName>
        <fullName evidence="4">STAS domain-containing protein</fullName>
    </recommendedName>
</protein>
<evidence type="ECO:0000313" key="3">
    <source>
        <dbReference type="Proteomes" id="UP000199729"/>
    </source>
</evidence>
<dbReference type="EMBL" id="CP022423">
    <property type="protein sequence ID" value="ASM77246.1"/>
    <property type="molecule type" value="Genomic_DNA"/>
</dbReference>
<feature type="region of interest" description="Disordered" evidence="1">
    <location>
        <begin position="18"/>
        <end position="38"/>
    </location>
</feature>
<dbReference type="AlphaFoldDB" id="A0A221KE14"/>
<dbReference type="PRINTS" id="PR01217">
    <property type="entry name" value="PRICHEXTENSN"/>
</dbReference>